<dbReference type="PANTHER" id="PTHR43283">
    <property type="entry name" value="BETA-LACTAMASE-RELATED"/>
    <property type="match status" value="1"/>
</dbReference>
<dbReference type="AlphaFoldDB" id="A0A4V1B083"/>
<keyword evidence="5" id="KW-1185">Reference proteome</keyword>
<feature type="chain" id="PRO_5020268811" evidence="2">
    <location>
        <begin position="34"/>
        <end position="451"/>
    </location>
</feature>
<dbReference type="EMBL" id="CP038150">
    <property type="protein sequence ID" value="QBR01873.1"/>
    <property type="molecule type" value="Genomic_DNA"/>
</dbReference>
<dbReference type="InterPro" id="IPR050789">
    <property type="entry name" value="Diverse_Enzym_Activities"/>
</dbReference>
<keyword evidence="4" id="KW-0378">Hydrolase</keyword>
<feature type="region of interest" description="Disordered" evidence="1">
    <location>
        <begin position="407"/>
        <end position="428"/>
    </location>
</feature>
<dbReference type="Gene3D" id="3.40.710.10">
    <property type="entry name" value="DD-peptidase/beta-lactamase superfamily"/>
    <property type="match status" value="1"/>
</dbReference>
<evidence type="ECO:0000259" key="3">
    <source>
        <dbReference type="Pfam" id="PF00144"/>
    </source>
</evidence>
<proteinExistence type="predicted"/>
<evidence type="ECO:0000313" key="4">
    <source>
        <dbReference type="EMBL" id="QBR01873.1"/>
    </source>
</evidence>
<sequence length="451" mass="48285">MNRRHDPATRSTHALLATALLCASLALPIAARAQTAGTLADTAAEASVMQGFPPPDGALTNRANSLRYPYLRWSLRNTRMLIPTANVDRARDPLPLPDGPKLDPEAVQFTVDGTTLTLADYLRRTRTDGFIVVHDGRIVMERYFDGYGPHQTHAWASMTKSVTGLVAAQLIAEGKLVPDAPLSTYVPELAGTPFGDATLQQNLDMEVAIRYPAALPPDLGLFGAVGIVPRPGGAPDSIYGFLKVAQKAPEADNGHVWYYQNGSPEAVAWAIRRVTGESWSKRVARMIWQKIAGDDGDVVVDRTGTEMASGGLNTTLRDAARFGEMVRRSEAGDIAPFPAAATRLALKPAQNAAAFARGNLAPGRPGYSYHDYWYQLNDGDGSIAAGGRFGQAILVDPRARLTIVKFSSEPDQAQRPTSASGGAITHTPQESADALHGAMLAIAQTLEARKP</sequence>
<reference evidence="4 5" key="1">
    <citation type="submission" date="2019-03" db="EMBL/GenBank/DDBJ databases">
        <title>Paraburkholderia sp. 7MH5, isolated from subtropical forest soil.</title>
        <authorList>
            <person name="Gao Z.-H."/>
            <person name="Qiu L.-H."/>
        </authorList>
    </citation>
    <scope>NUCLEOTIDE SEQUENCE [LARGE SCALE GENOMIC DNA]</scope>
    <source>
        <strain evidence="4 5">7MH5</strain>
    </source>
</reference>
<feature type="compositionally biased region" description="Polar residues" evidence="1">
    <location>
        <begin position="409"/>
        <end position="428"/>
    </location>
</feature>
<dbReference type="SUPFAM" id="SSF56601">
    <property type="entry name" value="beta-lactamase/transpeptidase-like"/>
    <property type="match status" value="1"/>
</dbReference>
<dbReference type="KEGG" id="ppai:E1956_32555"/>
<dbReference type="Proteomes" id="UP000295727">
    <property type="component" value="Chromosome 3"/>
</dbReference>
<dbReference type="RefSeq" id="WP_134756951.1">
    <property type="nucleotide sequence ID" value="NZ_CP038150.1"/>
</dbReference>
<dbReference type="PANTHER" id="PTHR43283:SF7">
    <property type="entry name" value="BETA-LACTAMASE-RELATED DOMAIN-CONTAINING PROTEIN"/>
    <property type="match status" value="1"/>
</dbReference>
<dbReference type="OrthoDB" id="8582986at2"/>
<organism evidence="4 5">
    <name type="scientific">Paraburkholderia pallida</name>
    <dbReference type="NCBI Taxonomy" id="2547399"/>
    <lineage>
        <taxon>Bacteria</taxon>
        <taxon>Pseudomonadati</taxon>
        <taxon>Pseudomonadota</taxon>
        <taxon>Betaproteobacteria</taxon>
        <taxon>Burkholderiales</taxon>
        <taxon>Burkholderiaceae</taxon>
        <taxon>Paraburkholderia</taxon>
    </lineage>
</organism>
<dbReference type="GO" id="GO:0016787">
    <property type="term" value="F:hydrolase activity"/>
    <property type="evidence" value="ECO:0007669"/>
    <property type="project" value="UniProtKB-KW"/>
</dbReference>
<feature type="domain" description="Beta-lactamase-related" evidence="3">
    <location>
        <begin position="126"/>
        <end position="412"/>
    </location>
</feature>
<evidence type="ECO:0000313" key="5">
    <source>
        <dbReference type="Proteomes" id="UP000295727"/>
    </source>
</evidence>
<name>A0A4V1B083_9BURK</name>
<evidence type="ECO:0000256" key="1">
    <source>
        <dbReference type="SAM" id="MobiDB-lite"/>
    </source>
</evidence>
<dbReference type="Pfam" id="PF00144">
    <property type="entry name" value="Beta-lactamase"/>
    <property type="match status" value="1"/>
</dbReference>
<protein>
    <submittedName>
        <fullName evidence="4">Class C beta-lactamase-related serine hydrolase</fullName>
    </submittedName>
</protein>
<gene>
    <name evidence="4" type="ORF">E1956_32555</name>
</gene>
<dbReference type="InterPro" id="IPR012338">
    <property type="entry name" value="Beta-lactam/transpept-like"/>
</dbReference>
<keyword evidence="2" id="KW-0732">Signal</keyword>
<evidence type="ECO:0000256" key="2">
    <source>
        <dbReference type="SAM" id="SignalP"/>
    </source>
</evidence>
<accession>A0A4V1B083</accession>
<dbReference type="InterPro" id="IPR001466">
    <property type="entry name" value="Beta-lactam-related"/>
</dbReference>
<feature type="signal peptide" evidence="2">
    <location>
        <begin position="1"/>
        <end position="33"/>
    </location>
</feature>